<dbReference type="Gene3D" id="1.10.443.10">
    <property type="entry name" value="Intergrase catalytic core"/>
    <property type="match status" value="1"/>
</dbReference>
<accession>A0ABZ2B9R7</accession>
<keyword evidence="2" id="KW-0229">DNA integration</keyword>
<keyword evidence="3" id="KW-0233">DNA recombination</keyword>
<gene>
    <name evidence="4" type="ORF">RB548_02175</name>
</gene>
<keyword evidence="5" id="KW-1185">Reference proteome</keyword>
<dbReference type="RefSeq" id="WP_331373429.1">
    <property type="nucleotide sequence ID" value="NZ_CP133148.1"/>
</dbReference>
<dbReference type="Proteomes" id="UP001432360">
    <property type="component" value="Chromosome"/>
</dbReference>
<dbReference type="InterPro" id="IPR013762">
    <property type="entry name" value="Integrase-like_cat_sf"/>
</dbReference>
<name>A0ABZ2B9R7_9HYPH</name>
<evidence type="ECO:0000256" key="1">
    <source>
        <dbReference type="ARBA" id="ARBA00008857"/>
    </source>
</evidence>
<protein>
    <recommendedName>
        <fullName evidence="6">Integrase</fullName>
    </recommendedName>
</protein>
<proteinExistence type="inferred from homology"/>
<evidence type="ECO:0000313" key="5">
    <source>
        <dbReference type="Proteomes" id="UP001432360"/>
    </source>
</evidence>
<comment type="similarity">
    <text evidence="1">Belongs to the 'phage' integrase family.</text>
</comment>
<dbReference type="PANTHER" id="PTHR30629">
    <property type="entry name" value="PROPHAGE INTEGRASE"/>
    <property type="match status" value="1"/>
</dbReference>
<dbReference type="SUPFAM" id="SSF56349">
    <property type="entry name" value="DNA breaking-rejoining enzymes"/>
    <property type="match status" value="1"/>
</dbReference>
<evidence type="ECO:0000256" key="2">
    <source>
        <dbReference type="ARBA" id="ARBA00022908"/>
    </source>
</evidence>
<reference evidence="4" key="1">
    <citation type="submission" date="2023-08" db="EMBL/GenBank/DDBJ databases">
        <title>Complete genome sequence of Sinorhizobium chiapanecum ITTG S70 isolated from Acaciella angustissima nodules in Chiapas-Mexico.</title>
        <authorList>
            <person name="Rincon-Rosales R."/>
            <person name="Rogel M.A."/>
            <person name="Rincon-Medina C.I."/>
            <person name="Guerrero G."/>
            <person name="Manzano-Gomez L.A."/>
            <person name="Lopez-Lopez A."/>
            <person name="Rincon Molina F.A."/>
            <person name="Martinez-Romero E."/>
        </authorList>
    </citation>
    <scope>NUCLEOTIDE SEQUENCE</scope>
    <source>
        <strain evidence="4">ITTG S70</strain>
    </source>
</reference>
<evidence type="ECO:0000256" key="3">
    <source>
        <dbReference type="ARBA" id="ARBA00023172"/>
    </source>
</evidence>
<dbReference type="InterPro" id="IPR050808">
    <property type="entry name" value="Phage_Integrase"/>
</dbReference>
<sequence>MASTKLSITTGFMKSFLADPFSEGNRIYTDAETKGMELRVQGKKAAWISRYKGRMITLGYAAVPDPKKERWLLQSPVYARALNDHIRYLIDNDEELIDPFLLNYHATADEIGRADIRKAQAKAEEVVARVRGELQHENAWTLQQAVDNFIEKRSRDGKKKAIKASYADEVRSVFARKEFADIINAPITKLNSTIGENIRDAVEKNSGISPSKKAVSRLRAVLTYTYENHRGQSGLEGREPWWLMLSTDTVIKPRKRRPEIEGIGKTLALAAYFLDHRLPGRVGVQHGLRDNVFAAFLWIVLSGQRQGAGLQLKAANLTLYPGREEDGWYLAQWDEGIQKNGRCFALPIPPRMATALRYYVDKAKHTGSSGWAFPSEDGDDVHVSRSATLAVLRRLAARDNLMKGKQEAVDLLALNGVNYFSPHDLRRAITKTMDEAGIPGGASAVLAHTIDAGKQEKDMSPEELAAWVRNRVAAITGDSYGDIQHLDLKSEAMLVWTDAVLDAWNQVRDEGIVVDQNGTLVAIDLFDPEEPEKEKKAA</sequence>
<dbReference type="EMBL" id="CP133148">
    <property type="protein sequence ID" value="WVT04246.1"/>
    <property type="molecule type" value="Genomic_DNA"/>
</dbReference>
<evidence type="ECO:0008006" key="6">
    <source>
        <dbReference type="Google" id="ProtNLM"/>
    </source>
</evidence>
<evidence type="ECO:0000313" key="4">
    <source>
        <dbReference type="EMBL" id="WVT04246.1"/>
    </source>
</evidence>
<dbReference type="PANTHER" id="PTHR30629:SF2">
    <property type="entry name" value="PROPHAGE INTEGRASE INTS-RELATED"/>
    <property type="match status" value="1"/>
</dbReference>
<organism evidence="4 5">
    <name type="scientific">Sinorhizobium chiapasense</name>
    <dbReference type="NCBI Taxonomy" id="501572"/>
    <lineage>
        <taxon>Bacteria</taxon>
        <taxon>Pseudomonadati</taxon>
        <taxon>Pseudomonadota</taxon>
        <taxon>Alphaproteobacteria</taxon>
        <taxon>Hyphomicrobiales</taxon>
        <taxon>Rhizobiaceae</taxon>
        <taxon>Sinorhizobium/Ensifer group</taxon>
        <taxon>Sinorhizobium</taxon>
    </lineage>
</organism>
<dbReference type="InterPro" id="IPR011010">
    <property type="entry name" value="DNA_brk_join_enz"/>
</dbReference>